<dbReference type="Pfam" id="PF13489">
    <property type="entry name" value="Methyltransf_23"/>
    <property type="match status" value="1"/>
</dbReference>
<keyword evidence="1" id="KW-0489">Methyltransferase</keyword>
<organism evidence="1 2">
    <name type="scientific">Sulfobacillus harzensis</name>
    <dbReference type="NCBI Taxonomy" id="2729629"/>
    <lineage>
        <taxon>Bacteria</taxon>
        <taxon>Bacillati</taxon>
        <taxon>Bacillota</taxon>
        <taxon>Clostridia</taxon>
        <taxon>Eubacteriales</taxon>
        <taxon>Clostridiales Family XVII. Incertae Sedis</taxon>
        <taxon>Sulfobacillus</taxon>
    </lineage>
</organism>
<dbReference type="PANTHER" id="PTHR43861:SF1">
    <property type="entry name" value="TRANS-ACONITATE 2-METHYLTRANSFERASE"/>
    <property type="match status" value="1"/>
</dbReference>
<proteinExistence type="predicted"/>
<evidence type="ECO:0000313" key="1">
    <source>
        <dbReference type="EMBL" id="NMP21196.1"/>
    </source>
</evidence>
<keyword evidence="2" id="KW-1185">Reference proteome</keyword>
<dbReference type="GO" id="GO:0008168">
    <property type="term" value="F:methyltransferase activity"/>
    <property type="evidence" value="ECO:0007669"/>
    <property type="project" value="UniProtKB-KW"/>
</dbReference>
<evidence type="ECO:0000313" key="2">
    <source>
        <dbReference type="Proteomes" id="UP000533476"/>
    </source>
</evidence>
<dbReference type="RefSeq" id="WP_169096310.1">
    <property type="nucleotide sequence ID" value="NZ_JABBVZ010000005.1"/>
</dbReference>
<dbReference type="InterPro" id="IPR029063">
    <property type="entry name" value="SAM-dependent_MTases_sf"/>
</dbReference>
<comment type="caution">
    <text evidence="1">The sequence shown here is derived from an EMBL/GenBank/DDBJ whole genome shotgun (WGS) entry which is preliminary data.</text>
</comment>
<dbReference type="GO" id="GO:0032259">
    <property type="term" value="P:methylation"/>
    <property type="evidence" value="ECO:0007669"/>
    <property type="project" value="UniProtKB-KW"/>
</dbReference>
<name>A0A7Y0Q1U0_9FIRM</name>
<sequence>MHPDDHGHRQDLRATFDFMADRYVDQTIRVSRGDYPGWMDDITALVQSWAPESVADVGCGPGYLLERLSRTMDHADLVGVDYSAAMLQHVPEHIPTLHQPLEEWIESSDKTYDVVLLTFVLRDQPNPDAILSQLQKRLTGSGHLLVLETHTPIGWRGWGFHLYFEHWLPFWGQRRLAPDWPGAREQAPYRWLADSHRRWRRAPALPDRMRDAGYGNIERHRPETDVVMLWSATPG</sequence>
<keyword evidence="1" id="KW-0808">Transferase</keyword>
<gene>
    <name evidence="1" type="ORF">HIJ39_02325</name>
</gene>
<dbReference type="SUPFAM" id="SSF53335">
    <property type="entry name" value="S-adenosyl-L-methionine-dependent methyltransferases"/>
    <property type="match status" value="1"/>
</dbReference>
<dbReference type="Proteomes" id="UP000533476">
    <property type="component" value="Unassembled WGS sequence"/>
</dbReference>
<protein>
    <submittedName>
        <fullName evidence="1">Methyltransferase domain-containing protein</fullName>
    </submittedName>
</protein>
<reference evidence="1 2" key="1">
    <citation type="submission" date="2020-04" db="EMBL/GenBank/DDBJ databases">
        <authorList>
            <person name="Zhang R."/>
            <person name="Schippers A."/>
        </authorList>
    </citation>
    <scope>NUCLEOTIDE SEQUENCE [LARGE SCALE GENOMIC DNA]</scope>
    <source>
        <strain evidence="1 2">DSM 109850</strain>
    </source>
</reference>
<dbReference type="Gene3D" id="3.40.50.150">
    <property type="entry name" value="Vaccinia Virus protein VP39"/>
    <property type="match status" value="1"/>
</dbReference>
<dbReference type="PANTHER" id="PTHR43861">
    <property type="entry name" value="TRANS-ACONITATE 2-METHYLTRANSFERASE-RELATED"/>
    <property type="match status" value="1"/>
</dbReference>
<dbReference type="CDD" id="cd02440">
    <property type="entry name" value="AdoMet_MTases"/>
    <property type="match status" value="1"/>
</dbReference>
<dbReference type="AlphaFoldDB" id="A0A7Y0Q1U0"/>
<accession>A0A7Y0Q1U0</accession>
<dbReference type="EMBL" id="JABBVZ010000005">
    <property type="protein sequence ID" value="NMP21196.1"/>
    <property type="molecule type" value="Genomic_DNA"/>
</dbReference>